<feature type="domain" description="Nucleoside phosphorylase" evidence="6">
    <location>
        <begin position="9"/>
        <end position="228"/>
    </location>
</feature>
<gene>
    <name evidence="7" type="ORF">EDD78_10448</name>
</gene>
<dbReference type="GO" id="GO:0019284">
    <property type="term" value="P:L-methionine salvage from S-adenosylmethionine"/>
    <property type="evidence" value="ECO:0007669"/>
    <property type="project" value="TreeGrafter"/>
</dbReference>
<dbReference type="InterPro" id="IPR010049">
    <property type="entry name" value="MTA_SAH_Nsdase"/>
</dbReference>
<dbReference type="PANTHER" id="PTHR46832:SF1">
    <property type="entry name" value="5'-METHYLTHIOADENOSINE_S-ADENOSYLHOMOCYSTEINE NUCLEOSIDASE"/>
    <property type="match status" value="1"/>
</dbReference>
<dbReference type="GO" id="GO:0008782">
    <property type="term" value="F:adenosylhomocysteine nucleosidase activity"/>
    <property type="evidence" value="ECO:0007669"/>
    <property type="project" value="UniProtKB-EC"/>
</dbReference>
<organism evidence="7 8">
    <name type="scientific">Harryflintia acetispora</name>
    <dbReference type="NCBI Taxonomy" id="1849041"/>
    <lineage>
        <taxon>Bacteria</taxon>
        <taxon>Bacillati</taxon>
        <taxon>Bacillota</taxon>
        <taxon>Clostridia</taxon>
        <taxon>Eubacteriales</taxon>
        <taxon>Oscillospiraceae</taxon>
        <taxon>Harryflintia</taxon>
    </lineage>
</organism>
<evidence type="ECO:0000313" key="7">
    <source>
        <dbReference type="EMBL" id="TCL43714.1"/>
    </source>
</evidence>
<reference evidence="7 8" key="1">
    <citation type="submission" date="2019-03" db="EMBL/GenBank/DDBJ databases">
        <title>Genomic Encyclopedia of Type Strains, Phase IV (KMG-IV): sequencing the most valuable type-strain genomes for metagenomic binning, comparative biology and taxonomic classification.</title>
        <authorList>
            <person name="Goeker M."/>
        </authorList>
    </citation>
    <scope>NUCLEOTIDE SEQUENCE [LARGE SCALE GENOMIC DNA]</scope>
    <source>
        <strain evidence="7 8">DSM 100433</strain>
    </source>
</reference>
<keyword evidence="8" id="KW-1185">Reference proteome</keyword>
<dbReference type="GO" id="GO:0019509">
    <property type="term" value="P:L-methionine salvage from methylthioadenosine"/>
    <property type="evidence" value="ECO:0007669"/>
    <property type="project" value="InterPro"/>
</dbReference>
<evidence type="ECO:0000256" key="5">
    <source>
        <dbReference type="ARBA" id="ARBA00023167"/>
    </source>
</evidence>
<dbReference type="EMBL" id="SLUK01000004">
    <property type="protein sequence ID" value="TCL43714.1"/>
    <property type="molecule type" value="Genomic_DNA"/>
</dbReference>
<dbReference type="NCBIfam" id="TIGR01704">
    <property type="entry name" value="MTA_SAH-Nsdase"/>
    <property type="match status" value="1"/>
</dbReference>
<dbReference type="SUPFAM" id="SSF53167">
    <property type="entry name" value="Purine and uridine phosphorylases"/>
    <property type="match status" value="1"/>
</dbReference>
<evidence type="ECO:0000256" key="3">
    <source>
        <dbReference type="ARBA" id="ARBA00022605"/>
    </source>
</evidence>
<dbReference type="GO" id="GO:0009164">
    <property type="term" value="P:nucleoside catabolic process"/>
    <property type="evidence" value="ECO:0007669"/>
    <property type="project" value="InterPro"/>
</dbReference>
<evidence type="ECO:0000259" key="6">
    <source>
        <dbReference type="Pfam" id="PF01048"/>
    </source>
</evidence>
<evidence type="ECO:0000313" key="8">
    <source>
        <dbReference type="Proteomes" id="UP000294682"/>
    </source>
</evidence>
<comment type="caution">
    <text evidence="7">The sequence shown here is derived from an EMBL/GenBank/DDBJ whole genome shotgun (WGS) entry which is preliminary data.</text>
</comment>
<dbReference type="CDD" id="cd09008">
    <property type="entry name" value="MTAN"/>
    <property type="match status" value="1"/>
</dbReference>
<dbReference type="GO" id="GO:0005829">
    <property type="term" value="C:cytosol"/>
    <property type="evidence" value="ECO:0007669"/>
    <property type="project" value="TreeGrafter"/>
</dbReference>
<evidence type="ECO:0000256" key="1">
    <source>
        <dbReference type="ARBA" id="ARBA00004945"/>
    </source>
</evidence>
<dbReference type="Pfam" id="PF01048">
    <property type="entry name" value="PNP_UDP_1"/>
    <property type="match status" value="1"/>
</dbReference>
<dbReference type="InterPro" id="IPR000845">
    <property type="entry name" value="Nucleoside_phosphorylase_d"/>
</dbReference>
<dbReference type="Proteomes" id="UP000294682">
    <property type="component" value="Unassembled WGS sequence"/>
</dbReference>
<keyword evidence="3" id="KW-0028">Amino-acid biosynthesis</keyword>
<dbReference type="EC" id="3.2.2.9" evidence="2"/>
<dbReference type="Gene3D" id="3.40.50.1580">
    <property type="entry name" value="Nucleoside phosphorylase domain"/>
    <property type="match status" value="1"/>
</dbReference>
<keyword evidence="5" id="KW-0486">Methionine biosynthesis</keyword>
<dbReference type="NCBIfam" id="NF004079">
    <property type="entry name" value="PRK05584.1"/>
    <property type="match status" value="1"/>
</dbReference>
<sequence length="239" mass="26372">MYQASPMPKIGIICASDDELEPFLPHIDHDEVTENAMLKFHQGSVHGIPVVALYCGVCKVNAAIATQILIDRYGVGAIINAGTAGGMDQSVNLFDTVVSAQVAYHDMDDEILTEFHPWMPSVYFDADPALLEIAAFISERNPSVRLGRTVTGEKFIEDDFRDAINQKYAPLSVDMETAGIAHVCYVNKIPFIAIRSITDTATHSGMDQFEENCQRASTISKDVVLDFLDELKRTAKESR</sequence>
<evidence type="ECO:0000256" key="4">
    <source>
        <dbReference type="ARBA" id="ARBA00022801"/>
    </source>
</evidence>
<evidence type="ECO:0000256" key="2">
    <source>
        <dbReference type="ARBA" id="ARBA00011974"/>
    </source>
</evidence>
<dbReference type="PANTHER" id="PTHR46832">
    <property type="entry name" value="5'-METHYLTHIOADENOSINE/S-ADENOSYLHOMOCYSTEINE NUCLEOSIDASE"/>
    <property type="match status" value="1"/>
</dbReference>
<proteinExistence type="predicted"/>
<dbReference type="RefSeq" id="WP_350308577.1">
    <property type="nucleotide sequence ID" value="NZ_SLUK01000004.1"/>
</dbReference>
<comment type="pathway">
    <text evidence="1">Amino-acid biosynthesis; L-methionine biosynthesis via salvage pathway; S-methyl-5-thio-alpha-D-ribose 1-phosphate from S-methyl-5'-thioadenosine (hydrolase route): step 1/2.</text>
</comment>
<name>A0A9X8UKD0_9FIRM</name>
<dbReference type="AlphaFoldDB" id="A0A9X8UKD0"/>
<accession>A0A9X8UKD0</accession>
<dbReference type="InterPro" id="IPR035994">
    <property type="entry name" value="Nucleoside_phosphorylase_sf"/>
</dbReference>
<keyword evidence="4" id="KW-0378">Hydrolase</keyword>
<protein>
    <recommendedName>
        <fullName evidence="2">adenosylhomocysteine nucleosidase</fullName>
        <ecNumber evidence="2">3.2.2.9</ecNumber>
    </recommendedName>
</protein>
<dbReference type="GO" id="GO:0008930">
    <property type="term" value="F:methylthioadenosine nucleosidase activity"/>
    <property type="evidence" value="ECO:0007669"/>
    <property type="project" value="InterPro"/>
</dbReference>